<comment type="caution">
    <text evidence="1">The sequence shown here is derived from an EMBL/GenBank/DDBJ whole genome shotgun (WGS) entry which is preliminary data.</text>
</comment>
<gene>
    <name evidence="1" type="ORF">TNCT_454831</name>
</gene>
<reference evidence="1" key="1">
    <citation type="submission" date="2020-07" db="EMBL/GenBank/DDBJ databases">
        <title>Multicomponent nature underlies the extraordinary mechanical properties of spider dragline silk.</title>
        <authorList>
            <person name="Kono N."/>
            <person name="Nakamura H."/>
            <person name="Mori M."/>
            <person name="Yoshida Y."/>
            <person name="Ohtoshi R."/>
            <person name="Malay A.D."/>
            <person name="Moran D.A.P."/>
            <person name="Tomita M."/>
            <person name="Numata K."/>
            <person name="Arakawa K."/>
        </authorList>
    </citation>
    <scope>NUCLEOTIDE SEQUENCE</scope>
</reference>
<dbReference type="EMBL" id="BMAO01033562">
    <property type="protein sequence ID" value="GFQ90409.1"/>
    <property type="molecule type" value="Genomic_DNA"/>
</dbReference>
<keyword evidence="2" id="KW-1185">Reference proteome</keyword>
<name>A0A8X6KYX4_TRICU</name>
<organism evidence="1 2">
    <name type="scientific">Trichonephila clavata</name>
    <name type="common">Joro spider</name>
    <name type="synonym">Nephila clavata</name>
    <dbReference type="NCBI Taxonomy" id="2740835"/>
    <lineage>
        <taxon>Eukaryota</taxon>
        <taxon>Metazoa</taxon>
        <taxon>Ecdysozoa</taxon>
        <taxon>Arthropoda</taxon>
        <taxon>Chelicerata</taxon>
        <taxon>Arachnida</taxon>
        <taxon>Araneae</taxon>
        <taxon>Araneomorphae</taxon>
        <taxon>Entelegynae</taxon>
        <taxon>Araneoidea</taxon>
        <taxon>Nephilidae</taxon>
        <taxon>Trichonephila</taxon>
    </lineage>
</organism>
<accession>A0A8X6KYX4</accession>
<sequence length="91" mass="10230">MFDFSRMFRIECSGEVDQAVSEVNQNGRLFFPPIECFVDADYCVSTDVWKIPFLLEGGKEVDKTNFSACMHIQLLASLVLLTLTVGLADVF</sequence>
<protein>
    <submittedName>
        <fullName evidence="1">Uncharacterized protein</fullName>
    </submittedName>
</protein>
<evidence type="ECO:0000313" key="1">
    <source>
        <dbReference type="EMBL" id="GFQ90409.1"/>
    </source>
</evidence>
<evidence type="ECO:0000313" key="2">
    <source>
        <dbReference type="Proteomes" id="UP000887116"/>
    </source>
</evidence>
<proteinExistence type="predicted"/>
<dbReference type="Proteomes" id="UP000887116">
    <property type="component" value="Unassembled WGS sequence"/>
</dbReference>
<dbReference type="AlphaFoldDB" id="A0A8X6KYX4"/>